<dbReference type="EMBL" id="GL883021">
    <property type="protein sequence ID" value="EGG17624.1"/>
    <property type="molecule type" value="Genomic_DNA"/>
</dbReference>
<reference evidence="2" key="1">
    <citation type="journal article" date="2011" name="Genome Res.">
        <title>Phylogeny-wide analysis of social amoeba genomes highlights ancient origins for complex intercellular communication.</title>
        <authorList>
            <person name="Heidel A.J."/>
            <person name="Lawal H.M."/>
            <person name="Felder M."/>
            <person name="Schilde C."/>
            <person name="Helps N.R."/>
            <person name="Tunggal B."/>
            <person name="Rivero F."/>
            <person name="John U."/>
            <person name="Schleicher M."/>
            <person name="Eichinger L."/>
            <person name="Platzer M."/>
            <person name="Noegel A.A."/>
            <person name="Schaap P."/>
            <person name="Gloeckner G."/>
        </authorList>
    </citation>
    <scope>NUCLEOTIDE SEQUENCE [LARGE SCALE GENOMIC DNA]</scope>
    <source>
        <strain evidence="2">SH3</strain>
    </source>
</reference>
<keyword evidence="2" id="KW-1185">Reference proteome</keyword>
<gene>
    <name evidence="1" type="ORF">DFA_08620</name>
</gene>
<dbReference type="Proteomes" id="UP000007797">
    <property type="component" value="Unassembled WGS sequence"/>
</dbReference>
<evidence type="ECO:0000313" key="1">
    <source>
        <dbReference type="EMBL" id="EGG17624.1"/>
    </source>
</evidence>
<dbReference type="KEGG" id="dfa:DFA_08620"/>
<proteinExistence type="predicted"/>
<accession>F4Q3B4</accession>
<name>F4Q3B4_CACFS</name>
<dbReference type="AlphaFoldDB" id="F4Q3B4"/>
<evidence type="ECO:0000313" key="2">
    <source>
        <dbReference type="Proteomes" id="UP000007797"/>
    </source>
</evidence>
<sequence length="67" mass="7649">MEVNENNSNNTMSQLLARSSKSNWIVARGSDQDNSNRRKSRDSPKLLSIFINQAFKLAMPKKCNYLS</sequence>
<dbReference type="GeneID" id="14869311"/>
<protein>
    <submittedName>
        <fullName evidence="1">Uncharacterized protein</fullName>
    </submittedName>
</protein>
<dbReference type="RefSeq" id="XP_004356108.1">
    <property type="nucleotide sequence ID" value="XM_004356055.1"/>
</dbReference>
<organism evidence="1 2">
    <name type="scientific">Cavenderia fasciculata</name>
    <name type="common">Slime mold</name>
    <name type="synonym">Dictyostelium fasciculatum</name>
    <dbReference type="NCBI Taxonomy" id="261658"/>
    <lineage>
        <taxon>Eukaryota</taxon>
        <taxon>Amoebozoa</taxon>
        <taxon>Evosea</taxon>
        <taxon>Eumycetozoa</taxon>
        <taxon>Dictyostelia</taxon>
        <taxon>Acytosteliales</taxon>
        <taxon>Cavenderiaceae</taxon>
        <taxon>Cavenderia</taxon>
    </lineage>
</organism>